<gene>
    <name evidence="1" type="primary">EFR3_1</name>
    <name evidence="1" type="ORF">CM83_23379</name>
</gene>
<name>A0A0A9WKL8_LYGHE</name>
<proteinExistence type="predicted"/>
<reference evidence="1" key="2">
    <citation type="submission" date="2014-07" db="EMBL/GenBank/DDBJ databases">
        <authorList>
            <person name="Hull J."/>
        </authorList>
    </citation>
    <scope>NUCLEOTIDE SEQUENCE</scope>
</reference>
<evidence type="ECO:0000313" key="1">
    <source>
        <dbReference type="EMBL" id="JAG07961.1"/>
    </source>
</evidence>
<dbReference type="EMBL" id="GBRD01010080">
    <property type="protein sequence ID" value="JAG55744.1"/>
    <property type="molecule type" value="Transcribed_RNA"/>
</dbReference>
<dbReference type="AlphaFoldDB" id="A0A0A9WKL8"/>
<protein>
    <submittedName>
        <fullName evidence="1">Protein EFR3</fullName>
    </submittedName>
</protein>
<reference evidence="2" key="3">
    <citation type="submission" date="2014-09" db="EMBL/GenBank/DDBJ databases">
        <authorList>
            <person name="Magalhaes I.L.F."/>
            <person name="Oliveira U."/>
            <person name="Santos F.R."/>
            <person name="Vidigal T.H.D.A."/>
            <person name="Brescovit A.D."/>
            <person name="Santos A.J."/>
        </authorList>
    </citation>
    <scope>NUCLEOTIDE SEQUENCE</scope>
</reference>
<reference evidence="1" key="1">
    <citation type="journal article" date="2014" name="PLoS ONE">
        <title>Transcriptome-Based Identification of ABC Transporters in the Western Tarnished Plant Bug Lygus hesperus.</title>
        <authorList>
            <person name="Hull J.J."/>
            <person name="Chaney K."/>
            <person name="Geib S.M."/>
            <person name="Fabrick J.A."/>
            <person name="Brent C.S."/>
            <person name="Walsh D."/>
            <person name="Lavine L.C."/>
        </authorList>
    </citation>
    <scope>NUCLEOTIDE SEQUENCE</scope>
</reference>
<accession>A0A0A9WKL8</accession>
<organism evidence="1">
    <name type="scientific">Lygus hesperus</name>
    <name type="common">Western plant bug</name>
    <dbReference type="NCBI Taxonomy" id="30085"/>
    <lineage>
        <taxon>Eukaryota</taxon>
        <taxon>Metazoa</taxon>
        <taxon>Ecdysozoa</taxon>
        <taxon>Arthropoda</taxon>
        <taxon>Hexapoda</taxon>
        <taxon>Insecta</taxon>
        <taxon>Pterygota</taxon>
        <taxon>Neoptera</taxon>
        <taxon>Paraneoptera</taxon>
        <taxon>Hemiptera</taxon>
        <taxon>Heteroptera</taxon>
        <taxon>Panheteroptera</taxon>
        <taxon>Cimicomorpha</taxon>
        <taxon>Miridae</taxon>
        <taxon>Mirini</taxon>
        <taxon>Lygus</taxon>
    </lineage>
</organism>
<evidence type="ECO:0000313" key="2">
    <source>
        <dbReference type="EMBL" id="JAG55744.1"/>
    </source>
</evidence>
<dbReference type="EMBL" id="GBHO01035643">
    <property type="protein sequence ID" value="JAG07961.1"/>
    <property type="molecule type" value="Transcribed_RNA"/>
</dbReference>
<sequence>MCVIQQEKQLLSVIVIRQAIVILRVLVNIPNMRELVETRNVADTLVVAILMATVDHMSDTVSMVAMAMVEIVRMVGATHQKVLTTMSNTDTVKPAIPHIV</sequence>